<keyword evidence="2" id="KW-0560">Oxidoreductase</keyword>
<proteinExistence type="inferred from homology"/>
<gene>
    <name evidence="7" type="ORF">HIM_05866</name>
</gene>
<dbReference type="AlphaFoldDB" id="A0A0F8A557"/>
<dbReference type="PROSITE" id="PS00062">
    <property type="entry name" value="ALDOKETO_REDUCTASE_2"/>
    <property type="match status" value="1"/>
</dbReference>
<feature type="active site" description="Proton donor" evidence="3">
    <location>
        <position position="55"/>
    </location>
</feature>
<evidence type="ECO:0000259" key="6">
    <source>
        <dbReference type="Pfam" id="PF00248"/>
    </source>
</evidence>
<dbReference type="EMBL" id="KQ030523">
    <property type="protein sequence ID" value="KJZ74749.1"/>
    <property type="molecule type" value="Genomic_DNA"/>
</dbReference>
<dbReference type="PANTHER" id="PTHR43827">
    <property type="entry name" value="2,5-DIKETO-D-GLUCONIC ACID REDUCTASE"/>
    <property type="match status" value="1"/>
</dbReference>
<dbReference type="InterPro" id="IPR036812">
    <property type="entry name" value="NAD(P)_OxRdtase_dom_sf"/>
</dbReference>
<dbReference type="PROSITE" id="PS00063">
    <property type="entry name" value="ALDOKETO_REDUCTASE_3"/>
    <property type="match status" value="1"/>
</dbReference>
<evidence type="ECO:0000313" key="8">
    <source>
        <dbReference type="Proteomes" id="UP000054481"/>
    </source>
</evidence>
<name>A0A0F8A557_9HYPO</name>
<dbReference type="InterPro" id="IPR023210">
    <property type="entry name" value="NADP_OxRdtase_dom"/>
</dbReference>
<accession>A0A0F8A557</accession>
<dbReference type="OrthoDB" id="416253at2759"/>
<evidence type="ECO:0000313" key="7">
    <source>
        <dbReference type="EMBL" id="KJZ74749.1"/>
    </source>
</evidence>
<feature type="binding site" evidence="4">
    <location>
        <position position="115"/>
    </location>
    <ligand>
        <name>substrate</name>
    </ligand>
</feature>
<dbReference type="Gene3D" id="3.20.20.100">
    <property type="entry name" value="NADP-dependent oxidoreductase domain"/>
    <property type="match status" value="1"/>
</dbReference>
<dbReference type="GO" id="GO:0016491">
    <property type="term" value="F:oxidoreductase activity"/>
    <property type="evidence" value="ECO:0007669"/>
    <property type="project" value="UniProtKB-KW"/>
</dbReference>
<evidence type="ECO:0000256" key="2">
    <source>
        <dbReference type="ARBA" id="ARBA00023002"/>
    </source>
</evidence>
<dbReference type="SUPFAM" id="SSF51430">
    <property type="entry name" value="NAD(P)-linked oxidoreductase"/>
    <property type="match status" value="1"/>
</dbReference>
<evidence type="ECO:0000256" key="5">
    <source>
        <dbReference type="PIRSR" id="PIRSR000097-3"/>
    </source>
</evidence>
<keyword evidence="8" id="KW-1185">Reference proteome</keyword>
<dbReference type="CDD" id="cd19071">
    <property type="entry name" value="AKR_AKR1-5-like"/>
    <property type="match status" value="1"/>
</dbReference>
<evidence type="ECO:0000256" key="1">
    <source>
        <dbReference type="ARBA" id="ARBA00007905"/>
    </source>
</evidence>
<comment type="similarity">
    <text evidence="1">Belongs to the aldo/keto reductase family.</text>
</comment>
<dbReference type="PANTHER" id="PTHR43827:SF13">
    <property type="entry name" value="ALDO_KETO REDUCTASE FAMILY PROTEIN"/>
    <property type="match status" value="1"/>
</dbReference>
<organism evidence="7 8">
    <name type="scientific">Hirsutella minnesotensis 3608</name>
    <dbReference type="NCBI Taxonomy" id="1043627"/>
    <lineage>
        <taxon>Eukaryota</taxon>
        <taxon>Fungi</taxon>
        <taxon>Dikarya</taxon>
        <taxon>Ascomycota</taxon>
        <taxon>Pezizomycotina</taxon>
        <taxon>Sordariomycetes</taxon>
        <taxon>Hypocreomycetidae</taxon>
        <taxon>Hypocreales</taxon>
        <taxon>Ophiocordycipitaceae</taxon>
        <taxon>Hirsutella</taxon>
    </lineage>
</organism>
<dbReference type="PRINTS" id="PR00069">
    <property type="entry name" value="ALDKETRDTASE"/>
</dbReference>
<feature type="site" description="Lowers pKa of active site Tyr" evidence="5">
    <location>
        <position position="80"/>
    </location>
</feature>
<reference evidence="7 8" key="1">
    <citation type="journal article" date="2014" name="Genome Biol. Evol.">
        <title>Comparative genomics and transcriptomics analyses reveal divergent lifestyle features of nematode endoparasitic fungus Hirsutella minnesotensis.</title>
        <authorList>
            <person name="Lai Y."/>
            <person name="Liu K."/>
            <person name="Zhang X."/>
            <person name="Zhang X."/>
            <person name="Li K."/>
            <person name="Wang N."/>
            <person name="Shu C."/>
            <person name="Wu Y."/>
            <person name="Wang C."/>
            <person name="Bushley K.E."/>
            <person name="Xiang M."/>
            <person name="Liu X."/>
        </authorList>
    </citation>
    <scope>NUCLEOTIDE SEQUENCE [LARGE SCALE GENOMIC DNA]</scope>
    <source>
        <strain evidence="7 8">3608</strain>
    </source>
</reference>
<dbReference type="Pfam" id="PF00248">
    <property type="entry name" value="Aldo_ket_red"/>
    <property type="match status" value="1"/>
</dbReference>
<protein>
    <recommendedName>
        <fullName evidence="6">NADP-dependent oxidoreductase domain-containing protein</fullName>
    </recommendedName>
</protein>
<feature type="domain" description="NADP-dependent oxidoreductase" evidence="6">
    <location>
        <begin position="30"/>
        <end position="268"/>
    </location>
</feature>
<dbReference type="Proteomes" id="UP000054481">
    <property type="component" value="Unassembled WGS sequence"/>
</dbReference>
<evidence type="ECO:0000256" key="3">
    <source>
        <dbReference type="PIRSR" id="PIRSR000097-1"/>
    </source>
</evidence>
<sequence length="282" mass="31583">MVRPTGISDTVTFSNSIEAPRLGFGVYKSPPELCKQSCRTALDCGYRRIDTGQFYDNEEQVGQAVRESGLPRGQVFLTTKILHAGGSVEASYQKCLKSVELLDAEDGYIDEFLIHSPNCGPEKRREMWLALERLYQEGKTKSIGVSNYGIKHMDELKQYAKVWPPHVLQIELHPWLQQNEVVEYCKANGIVVEAYCPLVRNKKADDKTLTGIAEKHKTAPNKVLVRYCLQKGWVPLPKSDNAERIRANADVYGFELDADDMAKLDGLDQGPAGAIVMAVDNY</sequence>
<dbReference type="PIRSF" id="PIRSF000097">
    <property type="entry name" value="AKR"/>
    <property type="match status" value="1"/>
</dbReference>
<dbReference type="FunFam" id="3.20.20.100:FF:000015">
    <property type="entry name" value="Oxidoreductase, aldo/keto reductase family"/>
    <property type="match status" value="1"/>
</dbReference>
<evidence type="ECO:0000256" key="4">
    <source>
        <dbReference type="PIRSR" id="PIRSR000097-2"/>
    </source>
</evidence>
<dbReference type="InterPro" id="IPR018170">
    <property type="entry name" value="Aldo/ket_reductase_CS"/>
</dbReference>
<dbReference type="InterPro" id="IPR020471">
    <property type="entry name" value="AKR"/>
</dbReference>